<dbReference type="Proteomes" id="UP000184386">
    <property type="component" value="Unassembled WGS sequence"/>
</dbReference>
<protein>
    <submittedName>
        <fullName evidence="1">Uncharacterized protein</fullName>
    </submittedName>
</protein>
<gene>
    <name evidence="1" type="ORF">SAMN02745136_00409</name>
</gene>
<dbReference type="AlphaFoldDB" id="A0A1M6KDE5"/>
<organism evidence="1 2">
    <name type="scientific">Anaerocolumna jejuensis DSM 15929</name>
    <dbReference type="NCBI Taxonomy" id="1121322"/>
    <lineage>
        <taxon>Bacteria</taxon>
        <taxon>Bacillati</taxon>
        <taxon>Bacillota</taxon>
        <taxon>Clostridia</taxon>
        <taxon>Lachnospirales</taxon>
        <taxon>Lachnospiraceae</taxon>
        <taxon>Anaerocolumna</taxon>
    </lineage>
</organism>
<keyword evidence="2" id="KW-1185">Reference proteome</keyword>
<accession>A0A1M6KDE5</accession>
<evidence type="ECO:0000313" key="2">
    <source>
        <dbReference type="Proteomes" id="UP000184386"/>
    </source>
</evidence>
<name>A0A1M6KDE5_9FIRM</name>
<proteinExistence type="predicted"/>
<evidence type="ECO:0000313" key="1">
    <source>
        <dbReference type="EMBL" id="SHJ56877.1"/>
    </source>
</evidence>
<dbReference type="EMBL" id="FRAC01000006">
    <property type="protein sequence ID" value="SHJ56877.1"/>
    <property type="molecule type" value="Genomic_DNA"/>
</dbReference>
<sequence length="171" mass="19450">MTYTGYALQILKLTENDKSSNTYRILFALNCYPKGVSYTDLLNHAAAFNQSALSRTLQSCEKRKLINFDPAAKLYQTNYFFDVSLLCTDCYKWLYKILNSTLIGANITLIRIAIYLIAVEKIKIKDLAIVLDLTEGHIKNTILKLTEELGTSIITVDENFDVISANLSWFK</sequence>
<dbReference type="RefSeq" id="WP_073272420.1">
    <property type="nucleotide sequence ID" value="NZ_FRAC01000006.1"/>
</dbReference>
<reference evidence="1 2" key="1">
    <citation type="submission" date="2016-11" db="EMBL/GenBank/DDBJ databases">
        <authorList>
            <person name="Jaros S."/>
            <person name="Januszkiewicz K."/>
            <person name="Wedrychowicz H."/>
        </authorList>
    </citation>
    <scope>NUCLEOTIDE SEQUENCE [LARGE SCALE GENOMIC DNA]</scope>
    <source>
        <strain evidence="1 2">DSM 15929</strain>
    </source>
</reference>